<protein>
    <submittedName>
        <fullName evidence="1">Uncharacterized protein</fullName>
    </submittedName>
</protein>
<evidence type="ECO:0000313" key="2">
    <source>
        <dbReference type="Proteomes" id="UP000887013"/>
    </source>
</evidence>
<accession>A0A8X6ULU5</accession>
<keyword evidence="2" id="KW-1185">Reference proteome</keyword>
<proteinExistence type="predicted"/>
<dbReference type="Proteomes" id="UP000887013">
    <property type="component" value="Unassembled WGS sequence"/>
</dbReference>
<comment type="caution">
    <text evidence="1">The sequence shown here is derived from an EMBL/GenBank/DDBJ whole genome shotgun (WGS) entry which is preliminary data.</text>
</comment>
<dbReference type="EMBL" id="BMAW01033338">
    <property type="protein sequence ID" value="GFU29789.1"/>
    <property type="molecule type" value="Genomic_DNA"/>
</dbReference>
<evidence type="ECO:0000313" key="1">
    <source>
        <dbReference type="EMBL" id="GFU29789.1"/>
    </source>
</evidence>
<gene>
    <name evidence="1" type="ORF">NPIL_242741</name>
</gene>
<sequence length="119" mass="13230">MRFSSFSEGSGSSKLRLLSISLCGRLRETFRCSDDSRSRSSAALLNFGGFRFRVEGRLRKTFRACDDRGSRRASAISNFGGFQSSFRVDFPKRFGAPMIVVLGGLWPSEKSAAFDLALR</sequence>
<reference evidence="1" key="1">
    <citation type="submission" date="2020-08" db="EMBL/GenBank/DDBJ databases">
        <title>Multicomponent nature underlies the extraordinary mechanical properties of spider dragline silk.</title>
        <authorList>
            <person name="Kono N."/>
            <person name="Nakamura H."/>
            <person name="Mori M."/>
            <person name="Yoshida Y."/>
            <person name="Ohtoshi R."/>
            <person name="Malay A.D."/>
            <person name="Moran D.A.P."/>
            <person name="Tomita M."/>
            <person name="Numata K."/>
            <person name="Arakawa K."/>
        </authorList>
    </citation>
    <scope>NUCLEOTIDE SEQUENCE</scope>
</reference>
<dbReference type="AlphaFoldDB" id="A0A8X6ULU5"/>
<name>A0A8X6ULU5_NEPPI</name>
<organism evidence="1 2">
    <name type="scientific">Nephila pilipes</name>
    <name type="common">Giant wood spider</name>
    <name type="synonym">Nephila maculata</name>
    <dbReference type="NCBI Taxonomy" id="299642"/>
    <lineage>
        <taxon>Eukaryota</taxon>
        <taxon>Metazoa</taxon>
        <taxon>Ecdysozoa</taxon>
        <taxon>Arthropoda</taxon>
        <taxon>Chelicerata</taxon>
        <taxon>Arachnida</taxon>
        <taxon>Araneae</taxon>
        <taxon>Araneomorphae</taxon>
        <taxon>Entelegynae</taxon>
        <taxon>Araneoidea</taxon>
        <taxon>Nephilidae</taxon>
        <taxon>Nephila</taxon>
    </lineage>
</organism>